<evidence type="ECO:0000256" key="7">
    <source>
        <dbReference type="ARBA" id="ARBA00022840"/>
    </source>
</evidence>
<dbReference type="EMBL" id="HBIA01018449">
    <property type="protein sequence ID" value="CAE0237363.1"/>
    <property type="molecule type" value="Transcribed_RNA"/>
</dbReference>
<comment type="subunit">
    <text evidence="3">Heterooligomeric complex of about 850 to 900 kDa that forms two stacked rings, 12 to 16 nm in diameter.</text>
</comment>
<evidence type="ECO:0000256" key="5">
    <source>
        <dbReference type="ARBA" id="ARBA00022490"/>
    </source>
</evidence>
<reference evidence="13" key="1">
    <citation type="submission" date="2021-01" db="EMBL/GenBank/DDBJ databases">
        <authorList>
            <person name="Corre E."/>
            <person name="Pelletier E."/>
            <person name="Niang G."/>
            <person name="Scheremetjew M."/>
            <person name="Finn R."/>
            <person name="Kale V."/>
            <person name="Holt S."/>
            <person name="Cochrane G."/>
            <person name="Meng A."/>
            <person name="Brown T."/>
            <person name="Cohen L."/>
        </authorList>
    </citation>
    <scope>NUCLEOTIDE SEQUENCE</scope>
    <source>
        <strain evidence="13">Ras09</strain>
    </source>
</reference>
<evidence type="ECO:0000256" key="11">
    <source>
        <dbReference type="RuleBase" id="RU004192"/>
    </source>
</evidence>
<evidence type="ECO:0000313" key="13">
    <source>
        <dbReference type="EMBL" id="CAE0237363.1"/>
    </source>
</evidence>
<sequence length="530" mass="58065">MSISAAHTRQGATMDNEKSKDIRSTNIVAARAVADVVRTSLGPRGMDKMIQDQRGKVLITNDGATILKQMEVIHPTAKMLVEISKAQDIEAGDGTTSVVVIAGALLKACQELMNKGIHPTAISDGFDVALTKAKEIITGMGQPVDLNDRDILIQNCITCLSSKVVSQNSDILAPMAVDAVMRIIDKTDTNVDLRNIKVSMKLGGTVDDSELIDGLVFTNNKVSHFAGGPSRIQDAKVGLIQFCLSAPKTDLENNVVVHDYTAMDRILKEEKKYIVAIVKKIVATGCNVLLIQKSILRDSVNDMALHFLAKKNIMVIKDIEREEVDFICKTVNAVPVPHIDQFTKEKLGTAKLVEEVSAGSQNKIVKVTGCPEQNKRVSILVRGSNQLVLEEAERSLHDALCVVRALVKHRFLVPGGAAVEMEVSQKLQAHSREIFGTDSYCVRHYGECLELIPYTLAENAGLDPITFVTELRNHHIQGSKFDGLNIRKNKIMNMLEDNVVQPSLVSISALTLATECVRMILKIDDIVMTR</sequence>
<organism evidence="13">
    <name type="scientific">Strombidium rassoulzadegani</name>
    <dbReference type="NCBI Taxonomy" id="1082188"/>
    <lineage>
        <taxon>Eukaryota</taxon>
        <taxon>Sar</taxon>
        <taxon>Alveolata</taxon>
        <taxon>Ciliophora</taxon>
        <taxon>Intramacronucleata</taxon>
        <taxon>Spirotrichea</taxon>
        <taxon>Oligotrichia</taxon>
        <taxon>Strombidiidae</taxon>
        <taxon>Strombidium</taxon>
    </lineage>
</organism>
<dbReference type="Gene3D" id="3.30.260.10">
    <property type="entry name" value="TCP-1-like chaperonin intermediate domain"/>
    <property type="match status" value="1"/>
</dbReference>
<dbReference type="PROSITE" id="PS00995">
    <property type="entry name" value="TCP1_3"/>
    <property type="match status" value="1"/>
</dbReference>
<comment type="function">
    <text evidence="9">Molecular chaperone; assists the folding of proteins upon ATP hydrolysis. Known to play a role, in vitro, in the folding of actin and tubulin.</text>
</comment>
<keyword evidence="8 10" id="KW-0143">Chaperone</keyword>
<dbReference type="NCBIfam" id="TIGR02342">
    <property type="entry name" value="chap_CCT_delta"/>
    <property type="match status" value="1"/>
</dbReference>
<comment type="similarity">
    <text evidence="2 10">Belongs to the TCP-1 chaperonin family.</text>
</comment>
<dbReference type="PROSITE" id="PS00750">
    <property type="entry name" value="TCP1_1"/>
    <property type="match status" value="1"/>
</dbReference>
<dbReference type="GO" id="GO:0051082">
    <property type="term" value="F:unfolded protein binding"/>
    <property type="evidence" value="ECO:0007669"/>
    <property type="project" value="InterPro"/>
</dbReference>
<evidence type="ECO:0000256" key="4">
    <source>
        <dbReference type="ARBA" id="ARBA00016107"/>
    </source>
</evidence>
<dbReference type="SUPFAM" id="SSF52029">
    <property type="entry name" value="GroEL apical domain-like"/>
    <property type="match status" value="1"/>
</dbReference>
<dbReference type="InterPro" id="IPR027409">
    <property type="entry name" value="GroEL-like_apical_dom_sf"/>
</dbReference>
<feature type="region of interest" description="Disordered" evidence="12">
    <location>
        <begin position="1"/>
        <end position="20"/>
    </location>
</feature>
<comment type="subcellular location">
    <subcellularLocation>
        <location evidence="1">Cytoplasm</location>
    </subcellularLocation>
</comment>
<dbReference type="GO" id="GO:0016887">
    <property type="term" value="F:ATP hydrolysis activity"/>
    <property type="evidence" value="ECO:0007669"/>
    <property type="project" value="InterPro"/>
</dbReference>
<dbReference type="Gene3D" id="3.50.7.10">
    <property type="entry name" value="GroEL"/>
    <property type="match status" value="1"/>
</dbReference>
<dbReference type="InterPro" id="IPR017998">
    <property type="entry name" value="Chaperone_TCP-1"/>
</dbReference>
<dbReference type="SUPFAM" id="SSF54849">
    <property type="entry name" value="GroEL-intermediate domain like"/>
    <property type="match status" value="1"/>
</dbReference>
<evidence type="ECO:0000256" key="8">
    <source>
        <dbReference type="ARBA" id="ARBA00023186"/>
    </source>
</evidence>
<dbReference type="InterPro" id="IPR027410">
    <property type="entry name" value="TCP-1-like_intermed_sf"/>
</dbReference>
<evidence type="ECO:0000256" key="10">
    <source>
        <dbReference type="RuleBase" id="RU004187"/>
    </source>
</evidence>
<dbReference type="InterPro" id="IPR027413">
    <property type="entry name" value="GROEL-like_equatorial_sf"/>
</dbReference>
<protein>
    <recommendedName>
        <fullName evidence="4 11">T-complex protein 1 subunit delta</fullName>
    </recommendedName>
</protein>
<dbReference type="InterPro" id="IPR002194">
    <property type="entry name" value="Chaperonin_TCP-1_CS"/>
</dbReference>
<keyword evidence="6 10" id="KW-0547">Nucleotide-binding</keyword>
<dbReference type="InterPro" id="IPR053374">
    <property type="entry name" value="TCP-1_chaperonin"/>
</dbReference>
<feature type="compositionally biased region" description="Polar residues" evidence="12">
    <location>
        <begin position="1"/>
        <end position="13"/>
    </location>
</feature>
<dbReference type="GO" id="GO:0140662">
    <property type="term" value="F:ATP-dependent protein folding chaperone"/>
    <property type="evidence" value="ECO:0007669"/>
    <property type="project" value="InterPro"/>
</dbReference>
<name>A0A7S3CUA9_9SPIT</name>
<dbReference type="PANTHER" id="PTHR11353">
    <property type="entry name" value="CHAPERONIN"/>
    <property type="match status" value="1"/>
</dbReference>
<dbReference type="SUPFAM" id="SSF48592">
    <property type="entry name" value="GroEL equatorial domain-like"/>
    <property type="match status" value="1"/>
</dbReference>
<evidence type="ECO:0000256" key="9">
    <source>
        <dbReference type="ARBA" id="ARBA00024677"/>
    </source>
</evidence>
<dbReference type="NCBIfam" id="NF041082">
    <property type="entry name" value="thermosome_alpha"/>
    <property type="match status" value="1"/>
</dbReference>
<evidence type="ECO:0000256" key="1">
    <source>
        <dbReference type="ARBA" id="ARBA00004496"/>
    </source>
</evidence>
<dbReference type="FunFam" id="3.50.7.10:FF:000010">
    <property type="entry name" value="T-complex protein 1 subunit delta"/>
    <property type="match status" value="1"/>
</dbReference>
<keyword evidence="7 10" id="KW-0067">ATP-binding</keyword>
<dbReference type="InterPro" id="IPR002423">
    <property type="entry name" value="Cpn60/GroEL/TCP-1"/>
</dbReference>
<keyword evidence="5" id="KW-0963">Cytoplasm</keyword>
<dbReference type="GO" id="GO:0005737">
    <property type="term" value="C:cytoplasm"/>
    <property type="evidence" value="ECO:0007669"/>
    <property type="project" value="UniProtKB-SubCell"/>
</dbReference>
<dbReference type="InterPro" id="IPR054827">
    <property type="entry name" value="thermosome_alpha"/>
</dbReference>
<gene>
    <name evidence="13" type="ORF">SRAS04492_LOCUS9172</name>
</gene>
<evidence type="ECO:0000256" key="2">
    <source>
        <dbReference type="ARBA" id="ARBA00008020"/>
    </source>
</evidence>
<evidence type="ECO:0000256" key="6">
    <source>
        <dbReference type="ARBA" id="ARBA00022741"/>
    </source>
</evidence>
<proteinExistence type="inferred from homology"/>
<dbReference type="InterPro" id="IPR012717">
    <property type="entry name" value="Chap_CCT_delta"/>
</dbReference>
<accession>A0A7S3CUA9</accession>
<evidence type="ECO:0000256" key="12">
    <source>
        <dbReference type="SAM" id="MobiDB-lite"/>
    </source>
</evidence>
<dbReference type="NCBIfam" id="NF041083">
    <property type="entry name" value="thermosome_beta"/>
    <property type="match status" value="1"/>
</dbReference>
<dbReference type="Gene3D" id="1.10.560.10">
    <property type="entry name" value="GroEL-like equatorial domain"/>
    <property type="match status" value="1"/>
</dbReference>
<dbReference type="Pfam" id="PF00118">
    <property type="entry name" value="Cpn60_TCP1"/>
    <property type="match status" value="1"/>
</dbReference>
<dbReference type="PROSITE" id="PS00751">
    <property type="entry name" value="TCP1_2"/>
    <property type="match status" value="1"/>
</dbReference>
<dbReference type="PRINTS" id="PR00304">
    <property type="entry name" value="TCOMPLEXTCP1"/>
</dbReference>
<dbReference type="GO" id="GO:0005524">
    <property type="term" value="F:ATP binding"/>
    <property type="evidence" value="ECO:0007669"/>
    <property type="project" value="UniProtKB-KW"/>
</dbReference>
<dbReference type="CDD" id="cd03338">
    <property type="entry name" value="TCP1_delta"/>
    <property type="match status" value="1"/>
</dbReference>
<dbReference type="AlphaFoldDB" id="A0A7S3CUA9"/>
<evidence type="ECO:0000256" key="3">
    <source>
        <dbReference type="ARBA" id="ARBA00011531"/>
    </source>
</evidence>